<keyword evidence="4 11" id="KW-0662">Pyridine nucleotide biosynthesis</keyword>
<dbReference type="GO" id="GO:0004515">
    <property type="term" value="F:nicotinate-nucleotide adenylyltransferase activity"/>
    <property type="evidence" value="ECO:0007669"/>
    <property type="project" value="UniProtKB-UniRule"/>
</dbReference>
<evidence type="ECO:0000256" key="10">
    <source>
        <dbReference type="ARBA" id="ARBA00048721"/>
    </source>
</evidence>
<evidence type="ECO:0000259" key="13">
    <source>
        <dbReference type="Pfam" id="PF01467"/>
    </source>
</evidence>
<evidence type="ECO:0000256" key="5">
    <source>
        <dbReference type="ARBA" id="ARBA00022679"/>
    </source>
</evidence>
<feature type="domain" description="Cytidyltransferase-like" evidence="13">
    <location>
        <begin position="33"/>
        <end position="216"/>
    </location>
</feature>
<dbReference type="InterPro" id="IPR005248">
    <property type="entry name" value="NadD/NMNAT"/>
</dbReference>
<evidence type="ECO:0000256" key="11">
    <source>
        <dbReference type="HAMAP-Rule" id="MF_00244"/>
    </source>
</evidence>
<evidence type="ECO:0000313" key="14">
    <source>
        <dbReference type="EMBL" id="KAA6118825.1"/>
    </source>
</evidence>
<dbReference type="HAMAP" id="MF_00244">
    <property type="entry name" value="NaMN_adenylyltr"/>
    <property type="match status" value="1"/>
</dbReference>
<dbReference type="Gene3D" id="3.40.50.620">
    <property type="entry name" value="HUPs"/>
    <property type="match status" value="1"/>
</dbReference>
<dbReference type="NCBIfam" id="TIGR00125">
    <property type="entry name" value="cyt_tran_rel"/>
    <property type="match status" value="1"/>
</dbReference>
<dbReference type="InterPro" id="IPR014729">
    <property type="entry name" value="Rossmann-like_a/b/a_fold"/>
</dbReference>
<dbReference type="EC" id="2.7.7.18" evidence="11"/>
<dbReference type="SUPFAM" id="SSF52374">
    <property type="entry name" value="Nucleotidylyl transferase"/>
    <property type="match status" value="1"/>
</dbReference>
<dbReference type="GO" id="GO:0009435">
    <property type="term" value="P:NAD+ biosynthetic process"/>
    <property type="evidence" value="ECO:0007669"/>
    <property type="project" value="UniProtKB-UniRule"/>
</dbReference>
<dbReference type="AlphaFoldDB" id="A0A5M8A9S9"/>
<sequence>MNITAPAASAPNRPAQADDPDPARHGRPWRLGILGGTFDPPHVGHLALARLCIDHLQLDELLWIPTGQSWQKGNDVTPAADRLAMTELAAAALADAPARVHASRMEVDRAGPSYTIDTVRQLREQYGPEASLAWLMGADQLLRLHTWHGWEDLLDYVHLCVATRPGFALDRLDGPVRDALAQRRADAHLIQSTPSGRMWIDQTLAVDLSSTALRQRLAAGQRADDQLPPGVAHYIATHGLYRQD</sequence>
<keyword evidence="8 11" id="KW-0067">ATP-binding</keyword>
<keyword evidence="6 11" id="KW-0548">Nucleotidyltransferase</keyword>
<proteinExistence type="inferred from homology"/>
<evidence type="ECO:0000256" key="9">
    <source>
        <dbReference type="ARBA" id="ARBA00023027"/>
    </source>
</evidence>
<organism evidence="14 15">
    <name type="scientific">Cupriavidus cauae</name>
    <dbReference type="NCBI Taxonomy" id="2608999"/>
    <lineage>
        <taxon>Bacteria</taxon>
        <taxon>Pseudomonadati</taxon>
        <taxon>Pseudomonadota</taxon>
        <taxon>Betaproteobacteria</taxon>
        <taxon>Burkholderiales</taxon>
        <taxon>Burkholderiaceae</taxon>
        <taxon>Cupriavidus</taxon>
    </lineage>
</organism>
<comment type="function">
    <text evidence="1 11">Catalyzes the reversible adenylation of nicotinate mononucleotide (NaMN) to nicotinic acid adenine dinucleotide (NaAD).</text>
</comment>
<accession>A0A5M8A9S9</accession>
<feature type="region of interest" description="Disordered" evidence="12">
    <location>
        <begin position="1"/>
        <end position="28"/>
    </location>
</feature>
<evidence type="ECO:0000256" key="12">
    <source>
        <dbReference type="SAM" id="MobiDB-lite"/>
    </source>
</evidence>
<evidence type="ECO:0000256" key="3">
    <source>
        <dbReference type="ARBA" id="ARBA00009014"/>
    </source>
</evidence>
<evidence type="ECO:0000256" key="8">
    <source>
        <dbReference type="ARBA" id="ARBA00022840"/>
    </source>
</evidence>
<dbReference type="UniPathway" id="UPA00253">
    <property type="reaction ID" value="UER00332"/>
</dbReference>
<comment type="caution">
    <text evidence="14">The sequence shown here is derived from an EMBL/GenBank/DDBJ whole genome shotgun (WGS) entry which is preliminary data.</text>
</comment>
<evidence type="ECO:0000256" key="7">
    <source>
        <dbReference type="ARBA" id="ARBA00022741"/>
    </source>
</evidence>
<dbReference type="InterPro" id="IPR004821">
    <property type="entry name" value="Cyt_trans-like"/>
</dbReference>
<dbReference type="Proteomes" id="UP000324324">
    <property type="component" value="Unassembled WGS sequence"/>
</dbReference>
<dbReference type="NCBIfam" id="NF005410">
    <property type="entry name" value="PRK06973.1"/>
    <property type="match status" value="1"/>
</dbReference>
<evidence type="ECO:0000313" key="15">
    <source>
        <dbReference type="Proteomes" id="UP000324324"/>
    </source>
</evidence>
<dbReference type="NCBIfam" id="NF000840">
    <property type="entry name" value="PRK00071.1-3"/>
    <property type="match status" value="1"/>
</dbReference>
<keyword evidence="9 11" id="KW-0520">NAD</keyword>
<dbReference type="EMBL" id="VWRN01000053">
    <property type="protein sequence ID" value="KAA6118825.1"/>
    <property type="molecule type" value="Genomic_DNA"/>
</dbReference>
<dbReference type="GO" id="GO:0005524">
    <property type="term" value="F:ATP binding"/>
    <property type="evidence" value="ECO:0007669"/>
    <property type="project" value="UniProtKB-KW"/>
</dbReference>
<dbReference type="NCBIfam" id="TIGR00482">
    <property type="entry name" value="nicotinate (nicotinamide) nucleotide adenylyltransferase"/>
    <property type="match status" value="1"/>
</dbReference>
<gene>
    <name evidence="11" type="primary">nadD</name>
    <name evidence="14" type="ORF">F1599_19025</name>
</gene>
<evidence type="ECO:0000256" key="4">
    <source>
        <dbReference type="ARBA" id="ARBA00022642"/>
    </source>
</evidence>
<keyword evidence="15" id="KW-1185">Reference proteome</keyword>
<keyword evidence="7 11" id="KW-0547">Nucleotide-binding</keyword>
<dbReference type="RefSeq" id="WP_150084134.1">
    <property type="nucleotide sequence ID" value="NZ_CP080293.1"/>
</dbReference>
<comment type="pathway">
    <text evidence="2 11">Cofactor biosynthesis; NAD(+) biosynthesis; deamido-NAD(+) from nicotinate D-ribonucleotide: step 1/1.</text>
</comment>
<dbReference type="PANTHER" id="PTHR39321:SF3">
    <property type="entry name" value="PHOSPHOPANTETHEINE ADENYLYLTRANSFERASE"/>
    <property type="match status" value="1"/>
</dbReference>
<evidence type="ECO:0000256" key="2">
    <source>
        <dbReference type="ARBA" id="ARBA00005019"/>
    </source>
</evidence>
<dbReference type="PANTHER" id="PTHR39321">
    <property type="entry name" value="NICOTINATE-NUCLEOTIDE ADENYLYLTRANSFERASE-RELATED"/>
    <property type="match status" value="1"/>
</dbReference>
<dbReference type="CDD" id="cd02165">
    <property type="entry name" value="NMNAT"/>
    <property type="match status" value="1"/>
</dbReference>
<comment type="similarity">
    <text evidence="3 11">Belongs to the NadD family.</text>
</comment>
<reference evidence="14 15" key="1">
    <citation type="submission" date="2019-09" db="EMBL/GenBank/DDBJ databases">
        <title>Isolation of a novel species in the genus Cupriavidus from patients with sepsis using whole genome sequencing.</title>
        <authorList>
            <person name="Kweon O.J."/>
            <person name="Lee M.-K."/>
        </authorList>
    </citation>
    <scope>NUCLEOTIDE SEQUENCE [LARGE SCALE GENOMIC DNA]</scope>
    <source>
        <strain evidence="14 15">MKL-01</strain>
    </source>
</reference>
<dbReference type="Pfam" id="PF01467">
    <property type="entry name" value="CTP_transf_like"/>
    <property type="match status" value="1"/>
</dbReference>
<name>A0A5M8A9S9_9BURK</name>
<keyword evidence="5 11" id="KW-0808">Transferase</keyword>
<protein>
    <recommendedName>
        <fullName evidence="11">Probable nicotinate-nucleotide adenylyltransferase</fullName>
        <ecNumber evidence="11">2.7.7.18</ecNumber>
    </recommendedName>
    <alternativeName>
        <fullName evidence="11">Deamido-NAD(+) diphosphorylase</fullName>
    </alternativeName>
    <alternativeName>
        <fullName evidence="11">Deamido-NAD(+) pyrophosphorylase</fullName>
    </alternativeName>
    <alternativeName>
        <fullName evidence="11">Nicotinate mononucleotide adenylyltransferase</fullName>
        <shortName evidence="11">NaMN adenylyltransferase</shortName>
    </alternativeName>
</protein>
<evidence type="ECO:0000256" key="6">
    <source>
        <dbReference type="ARBA" id="ARBA00022695"/>
    </source>
</evidence>
<comment type="catalytic activity">
    <reaction evidence="10 11">
        <text>nicotinate beta-D-ribonucleotide + ATP + H(+) = deamido-NAD(+) + diphosphate</text>
        <dbReference type="Rhea" id="RHEA:22860"/>
        <dbReference type="ChEBI" id="CHEBI:15378"/>
        <dbReference type="ChEBI" id="CHEBI:30616"/>
        <dbReference type="ChEBI" id="CHEBI:33019"/>
        <dbReference type="ChEBI" id="CHEBI:57502"/>
        <dbReference type="ChEBI" id="CHEBI:58437"/>
        <dbReference type="EC" id="2.7.7.18"/>
    </reaction>
</comment>
<evidence type="ECO:0000256" key="1">
    <source>
        <dbReference type="ARBA" id="ARBA00002324"/>
    </source>
</evidence>